<organism evidence="5 6">
    <name type="scientific">Nitratireductor thuwali</name>
    <dbReference type="NCBI Taxonomy" id="2267699"/>
    <lineage>
        <taxon>Bacteria</taxon>
        <taxon>Pseudomonadati</taxon>
        <taxon>Pseudomonadota</taxon>
        <taxon>Alphaproteobacteria</taxon>
        <taxon>Hyphomicrobiales</taxon>
        <taxon>Phyllobacteriaceae</taxon>
        <taxon>Nitratireductor</taxon>
    </lineage>
</organism>
<evidence type="ECO:0000256" key="2">
    <source>
        <dbReference type="ARBA" id="ARBA00005695"/>
    </source>
</evidence>
<dbReference type="Proteomes" id="UP001342418">
    <property type="component" value="Plasmid p1536_1"/>
</dbReference>
<dbReference type="InterPro" id="IPR030678">
    <property type="entry name" value="Peptide/Ni-bd"/>
</dbReference>
<keyword evidence="3" id="KW-0732">Signal</keyword>
<dbReference type="Gene3D" id="3.90.76.10">
    <property type="entry name" value="Dipeptide-binding Protein, Domain 1"/>
    <property type="match status" value="1"/>
</dbReference>
<gene>
    <name evidence="5" type="primary">hbpA_4</name>
    <name evidence="5" type="ORF">NTH_04181</name>
</gene>
<dbReference type="Pfam" id="PF00496">
    <property type="entry name" value="SBP_bac_5"/>
    <property type="match status" value="1"/>
</dbReference>
<evidence type="ECO:0000313" key="6">
    <source>
        <dbReference type="Proteomes" id="UP001342418"/>
    </source>
</evidence>
<geneLocation type="plasmid" evidence="5 6">
    <name>p1536_1</name>
</geneLocation>
<dbReference type="InterPro" id="IPR039424">
    <property type="entry name" value="SBP_5"/>
</dbReference>
<dbReference type="Gene3D" id="3.40.190.10">
    <property type="entry name" value="Periplasmic binding protein-like II"/>
    <property type="match status" value="1"/>
</dbReference>
<proteinExistence type="inferred from homology"/>
<dbReference type="PANTHER" id="PTHR30290:SF38">
    <property type="entry name" value="D,D-DIPEPTIDE-BINDING PERIPLASMIC PROTEIN DDPA-RELATED"/>
    <property type="match status" value="1"/>
</dbReference>
<dbReference type="PANTHER" id="PTHR30290">
    <property type="entry name" value="PERIPLASMIC BINDING COMPONENT OF ABC TRANSPORTER"/>
    <property type="match status" value="1"/>
</dbReference>
<reference evidence="5 6" key="1">
    <citation type="submission" date="2018-07" db="EMBL/GenBank/DDBJ databases">
        <title>Genome sequence of Nitratireductor thuwali#1536.</title>
        <authorList>
            <person name="Michoud G."/>
            <person name="Merlino G."/>
            <person name="Sefrji F.O."/>
            <person name="Daffonchio D."/>
        </authorList>
    </citation>
    <scope>NUCLEOTIDE SEQUENCE [LARGE SCALE GENOMIC DNA]</scope>
    <source>
        <strain evidence="5 6">Nit1536</strain>
        <plasmid evidence="5 6">p1536_1</plasmid>
    </source>
</reference>
<keyword evidence="5" id="KW-0614">Plasmid</keyword>
<name>A0ABY5MNX4_9HYPH</name>
<evidence type="ECO:0000313" key="5">
    <source>
        <dbReference type="EMBL" id="UUP19669.1"/>
    </source>
</evidence>
<dbReference type="Gene3D" id="3.10.105.10">
    <property type="entry name" value="Dipeptide-binding Protein, Domain 3"/>
    <property type="match status" value="1"/>
</dbReference>
<feature type="domain" description="Solute-binding protein family 5" evidence="4">
    <location>
        <begin position="87"/>
        <end position="441"/>
    </location>
</feature>
<evidence type="ECO:0000256" key="1">
    <source>
        <dbReference type="ARBA" id="ARBA00004418"/>
    </source>
</evidence>
<evidence type="ECO:0000256" key="3">
    <source>
        <dbReference type="ARBA" id="ARBA00022729"/>
    </source>
</evidence>
<dbReference type="SUPFAM" id="SSF53850">
    <property type="entry name" value="Periplasmic binding protein-like II"/>
    <property type="match status" value="1"/>
</dbReference>
<comment type="similarity">
    <text evidence="2">Belongs to the bacterial solute-binding protein 5 family.</text>
</comment>
<keyword evidence="6" id="KW-1185">Reference proteome</keyword>
<dbReference type="InterPro" id="IPR000914">
    <property type="entry name" value="SBP_5_dom"/>
</dbReference>
<evidence type="ECO:0000259" key="4">
    <source>
        <dbReference type="Pfam" id="PF00496"/>
    </source>
</evidence>
<sequence>MNDKHLTSHFELLGRISGGFAAAALFLSAMPVQAQQVADRPRLTVAVQELPDSLEPVMKTRTSAFQVVPSIFDFLIETDYSDNFDRKPGLATNWKRIDERTMEVDLRPGVVMHDGRVMTAEDVAFSFGPQRVSGEDAPAYGPSRAYLKTIERVEVVDEDTVRFVTSKPDPVLEARLSGWMSQVVSKKAFQEAESFSDWERAPVSTGPYKVQSFKTKDELVLAAHDDYWDGTPPYSTIRYVEVPEQSSRIAGLVAGDYDIITDIDPDQLELVESYGDLEVVGGDTIMTRSIRFSTNHPVLKDPRIRLALSLAIDRQAIVDSLWDGRVGLTNGFQFPYYGELYIEEHKGPGYDPDRARELMAEADYDGSPIPYRVLEHWYPVELPTSEAIAAMWEAVGFNIDMQVQASWDTILVENPAFIHNGATLMNIPDPVGGLWRVYGEGSSIDRRNQWRNEEFNKLGNVLETSLDPQARRDAFKRMLQIVDWEDVPATELHMRGAFYGKRAGIDWQPTPAPYLDFGPTDTGVN</sequence>
<protein>
    <submittedName>
        <fullName evidence="5">Heme-binding protein A</fullName>
    </submittedName>
</protein>
<dbReference type="EMBL" id="CP030942">
    <property type="protein sequence ID" value="UUP19669.1"/>
    <property type="molecule type" value="Genomic_DNA"/>
</dbReference>
<dbReference type="PIRSF" id="PIRSF002741">
    <property type="entry name" value="MppA"/>
    <property type="match status" value="1"/>
</dbReference>
<accession>A0ABY5MNX4</accession>
<comment type="subcellular location">
    <subcellularLocation>
        <location evidence="1">Periplasm</location>
    </subcellularLocation>
</comment>